<protein>
    <submittedName>
        <fullName evidence="1">Uncharacterized protein</fullName>
    </submittedName>
</protein>
<organism evidence="1 2">
    <name type="scientific">Chlorobium limicola (strain DSM 245 / NBRC 103803 / 6330)</name>
    <dbReference type="NCBI Taxonomy" id="290315"/>
    <lineage>
        <taxon>Bacteria</taxon>
        <taxon>Pseudomonadati</taxon>
        <taxon>Chlorobiota</taxon>
        <taxon>Chlorobiia</taxon>
        <taxon>Chlorobiales</taxon>
        <taxon>Chlorobiaceae</taxon>
        <taxon>Chlorobium/Pelodictyon group</taxon>
        <taxon>Chlorobium</taxon>
    </lineage>
</organism>
<dbReference type="KEGG" id="cli:Clim_0496"/>
<gene>
    <name evidence="1" type="ordered locus">Clim_0496</name>
</gene>
<dbReference type="HOGENOM" id="CLU_158479_0_0_10"/>
<name>B3EGF2_CHLL2</name>
<dbReference type="STRING" id="290315.Clim_0496"/>
<proteinExistence type="predicted"/>
<dbReference type="AlphaFoldDB" id="B3EGF2"/>
<dbReference type="Proteomes" id="UP000008841">
    <property type="component" value="Chromosome"/>
</dbReference>
<evidence type="ECO:0000313" key="1">
    <source>
        <dbReference type="EMBL" id="ACD89589.1"/>
    </source>
</evidence>
<sequence length="131" mass="15053">MDKSAKSTTKYKKKFPLSKQFLYYEERPVHIFSDNLMKSKENELYCTIGKVATEKLQSLRSKLRDDTATAEDRQHLAMLEEITALAGNRVSVTENETIRKKGGRVWVERTSESHYPHIRLHGGALEDDPIA</sequence>
<evidence type="ECO:0000313" key="2">
    <source>
        <dbReference type="Proteomes" id="UP000008841"/>
    </source>
</evidence>
<reference evidence="1 2" key="1">
    <citation type="submission" date="2008-05" db="EMBL/GenBank/DDBJ databases">
        <title>Complete sequence of Chlorobium limicola DSM 245.</title>
        <authorList>
            <consortium name="US DOE Joint Genome Institute"/>
            <person name="Lucas S."/>
            <person name="Copeland A."/>
            <person name="Lapidus A."/>
            <person name="Glavina del Rio T."/>
            <person name="Dalin E."/>
            <person name="Tice H."/>
            <person name="Bruce D."/>
            <person name="Goodwin L."/>
            <person name="Pitluck S."/>
            <person name="Schmutz J."/>
            <person name="Larimer F."/>
            <person name="Land M."/>
            <person name="Hauser L."/>
            <person name="Kyrpides N."/>
            <person name="Ovchinnikova G."/>
            <person name="Zhao F."/>
            <person name="Li T."/>
            <person name="Liu Z."/>
            <person name="Overmann J."/>
            <person name="Bryant D.A."/>
            <person name="Richardson P."/>
        </authorList>
    </citation>
    <scope>NUCLEOTIDE SEQUENCE [LARGE SCALE GENOMIC DNA]</scope>
    <source>
        <strain evidence="2">DSM 245 / NBRC 103803 / 6330</strain>
    </source>
</reference>
<dbReference type="eggNOG" id="ENOG50336XS">
    <property type="taxonomic scope" value="Bacteria"/>
</dbReference>
<accession>B3EGF2</accession>
<dbReference type="EMBL" id="CP001097">
    <property type="protein sequence ID" value="ACD89589.1"/>
    <property type="molecule type" value="Genomic_DNA"/>
</dbReference>